<gene>
    <name evidence="1" type="ordered locus">Psta_0430</name>
</gene>
<dbReference type="HOGENOM" id="CLU_1915108_0_0_0"/>
<sequence>MTVFRDLAFLAAGPQVNAVVRPLMETPLLLKAANGRNLLEFEAYDSPQWFLAVDWLTAQGFTRRTLLTESQPVIGCDEGIMPSYVREGVSLAAGWDNWSGNYLLAECELGDGLLLELARHVAAVDRRKWGGG</sequence>
<organism evidence="1 2">
    <name type="scientific">Pirellula staleyi (strain ATCC 27377 / DSM 6068 / ICPB 4128)</name>
    <name type="common">Pirella staleyi</name>
    <dbReference type="NCBI Taxonomy" id="530564"/>
    <lineage>
        <taxon>Bacteria</taxon>
        <taxon>Pseudomonadati</taxon>
        <taxon>Planctomycetota</taxon>
        <taxon>Planctomycetia</taxon>
        <taxon>Pirellulales</taxon>
        <taxon>Pirellulaceae</taxon>
        <taxon>Pirellula</taxon>
    </lineage>
</organism>
<dbReference type="KEGG" id="psl:Psta_0430"/>
<proteinExistence type="predicted"/>
<name>D2R389_PIRSD</name>
<dbReference type="AlphaFoldDB" id="D2R389"/>
<accession>D2R389</accession>
<dbReference type="Proteomes" id="UP000001887">
    <property type="component" value="Chromosome"/>
</dbReference>
<keyword evidence="2" id="KW-1185">Reference proteome</keyword>
<protein>
    <submittedName>
        <fullName evidence="1">Uncharacterized protein</fullName>
    </submittedName>
</protein>
<reference evidence="1 2" key="1">
    <citation type="journal article" date="2009" name="Stand. Genomic Sci.">
        <title>Complete genome sequence of Pirellula staleyi type strain (ATCC 27377).</title>
        <authorList>
            <person name="Clum A."/>
            <person name="Tindall B.J."/>
            <person name="Sikorski J."/>
            <person name="Ivanova N."/>
            <person name="Mavrommatis K."/>
            <person name="Lucas S."/>
            <person name="Glavina del Rio T."/>
            <person name="Nolan M."/>
            <person name="Chen F."/>
            <person name="Tice H."/>
            <person name="Pitluck S."/>
            <person name="Cheng J.F."/>
            <person name="Chertkov O."/>
            <person name="Brettin T."/>
            <person name="Han C."/>
            <person name="Detter J.C."/>
            <person name="Kuske C."/>
            <person name="Bruce D."/>
            <person name="Goodwin L."/>
            <person name="Ovchinikova G."/>
            <person name="Pati A."/>
            <person name="Mikhailova N."/>
            <person name="Chen A."/>
            <person name="Palaniappan K."/>
            <person name="Land M."/>
            <person name="Hauser L."/>
            <person name="Chang Y.J."/>
            <person name="Jeffries C.D."/>
            <person name="Chain P."/>
            <person name="Rohde M."/>
            <person name="Goker M."/>
            <person name="Bristow J."/>
            <person name="Eisen J.A."/>
            <person name="Markowitz V."/>
            <person name="Hugenholtz P."/>
            <person name="Kyrpides N.C."/>
            <person name="Klenk H.P."/>
            <person name="Lapidus A."/>
        </authorList>
    </citation>
    <scope>NUCLEOTIDE SEQUENCE [LARGE SCALE GENOMIC DNA]</scope>
    <source>
        <strain evidence="2">ATCC 27377 / DSM 6068 / ICPB 4128</strain>
    </source>
</reference>
<evidence type="ECO:0000313" key="2">
    <source>
        <dbReference type="Proteomes" id="UP000001887"/>
    </source>
</evidence>
<evidence type="ECO:0000313" key="1">
    <source>
        <dbReference type="EMBL" id="ADB15120.1"/>
    </source>
</evidence>
<dbReference type="EMBL" id="CP001848">
    <property type="protein sequence ID" value="ADB15120.1"/>
    <property type="molecule type" value="Genomic_DNA"/>
</dbReference>
<dbReference type="STRING" id="530564.Psta_0430"/>